<sequence>MTSLTAPVASDQDGTYPRPQLMRSHWFELDGPWDFGYGSGPDEQPTRAVFDRSITVPYPPESPASGIGDTSYHPVVWYRRAVSKADLTRAGHSEEKSRVILHFGAVDWVAHVWLNEQFLGTHEGGQSAFSFDITDSLSPEGENTLIVRAFDDPHDVSIPRGKQDWLESPHSIWYHRTTGIWQPVWLEAVPPLHIDELSWQSDLPAASVSLELSFSIQPKDDTWATIRLQFGDEPLAEARFRVSQQTAQLQLTLDRQRNGQHYEELLWDPEHPRLIDATIILTHGDERVDTVSSYFGLRSVATSRRRFLLNDRPLYLRSVLSQNYWPESHLAAPSPEALRREVELIKELGFNTARIHQKAEDPRFLFWADRLGLLIWGETASAYDFNPRAVVSLTTEWMSLIRRDRSHPSIVVWVPFNESWGLQHIAHSPQQQAFSRSLTDLTRAIDPTRPVISNDGWEHTSSDIWTIHDYDTDPTTIINRYASDSSVQAVLEGFGPNGRRVSVTQLDHEQPIMLTEFGGVSYIEEPIAGAWGYSTAHNAPEFETKVVELICAAQQSPILSGFCYTQLTDTGQETNGLLRADRTPKIPIDKLRATIQNR</sequence>
<name>A0A3E0VKL8_9MICO</name>
<dbReference type="InterPro" id="IPR006104">
    <property type="entry name" value="Glyco_hydro_2_N"/>
</dbReference>
<dbReference type="InterPro" id="IPR051913">
    <property type="entry name" value="GH2_Domain-Containing"/>
</dbReference>
<dbReference type="Pfam" id="PF02836">
    <property type="entry name" value="Glyco_hydro_2_C"/>
    <property type="match status" value="1"/>
</dbReference>
<proteinExistence type="inferred from homology"/>
<dbReference type="SUPFAM" id="SSF49785">
    <property type="entry name" value="Galactose-binding domain-like"/>
    <property type="match status" value="1"/>
</dbReference>
<reference evidence="5 6" key="1">
    <citation type="submission" date="2017-04" db="EMBL/GenBank/DDBJ databases">
        <title>Comparative genome analysis of Subtercola boreus.</title>
        <authorList>
            <person name="Cho Y.-J."/>
            <person name="Cho A."/>
            <person name="Kim O.-S."/>
            <person name="Lee J.-I."/>
        </authorList>
    </citation>
    <scope>NUCLEOTIDE SEQUENCE [LARGE SCALE GENOMIC DNA]</scope>
    <source>
        <strain evidence="5 6">K300</strain>
    </source>
</reference>
<dbReference type="Proteomes" id="UP000256486">
    <property type="component" value="Unassembled WGS sequence"/>
</dbReference>
<feature type="domain" description="Glycosyl hydrolases family 2 sugar binding" evidence="4">
    <location>
        <begin position="71"/>
        <end position="151"/>
    </location>
</feature>
<dbReference type="InterPro" id="IPR036156">
    <property type="entry name" value="Beta-gal/glucu_dom_sf"/>
</dbReference>
<dbReference type="InterPro" id="IPR006103">
    <property type="entry name" value="Glyco_hydro_2_cat"/>
</dbReference>
<dbReference type="PANTHER" id="PTHR42732:SF3">
    <property type="entry name" value="HYDROLASE"/>
    <property type="match status" value="1"/>
</dbReference>
<dbReference type="EMBL" id="NBWZ01000001">
    <property type="protein sequence ID" value="RFA10271.1"/>
    <property type="molecule type" value="Genomic_DNA"/>
</dbReference>
<dbReference type="Gene3D" id="3.20.20.80">
    <property type="entry name" value="Glycosidases"/>
    <property type="match status" value="1"/>
</dbReference>
<comment type="similarity">
    <text evidence="1">Belongs to the glycosyl hydrolase 2 family.</text>
</comment>
<dbReference type="GO" id="GO:0005975">
    <property type="term" value="P:carbohydrate metabolic process"/>
    <property type="evidence" value="ECO:0007669"/>
    <property type="project" value="InterPro"/>
</dbReference>
<dbReference type="InterPro" id="IPR006102">
    <property type="entry name" value="Ig-like_GH2"/>
</dbReference>
<evidence type="ECO:0000259" key="3">
    <source>
        <dbReference type="Pfam" id="PF02836"/>
    </source>
</evidence>
<dbReference type="Pfam" id="PF02837">
    <property type="entry name" value="Glyco_hydro_2_N"/>
    <property type="match status" value="1"/>
</dbReference>
<organism evidence="5 6">
    <name type="scientific">Subtercola boreus</name>
    <dbReference type="NCBI Taxonomy" id="120213"/>
    <lineage>
        <taxon>Bacteria</taxon>
        <taxon>Bacillati</taxon>
        <taxon>Actinomycetota</taxon>
        <taxon>Actinomycetes</taxon>
        <taxon>Micrococcales</taxon>
        <taxon>Microbacteriaceae</taxon>
        <taxon>Subtercola</taxon>
    </lineage>
</organism>
<evidence type="ECO:0000313" key="5">
    <source>
        <dbReference type="EMBL" id="RFA10271.1"/>
    </source>
</evidence>
<comment type="caution">
    <text evidence="5">The sequence shown here is derived from an EMBL/GenBank/DDBJ whole genome shotgun (WGS) entry which is preliminary data.</text>
</comment>
<dbReference type="GO" id="GO:0004553">
    <property type="term" value="F:hydrolase activity, hydrolyzing O-glycosyl compounds"/>
    <property type="evidence" value="ECO:0007669"/>
    <property type="project" value="InterPro"/>
</dbReference>
<dbReference type="SUPFAM" id="SSF51445">
    <property type="entry name" value="(Trans)glycosidases"/>
    <property type="match status" value="1"/>
</dbReference>
<dbReference type="InterPro" id="IPR006101">
    <property type="entry name" value="Glyco_hydro_2"/>
</dbReference>
<evidence type="ECO:0000256" key="1">
    <source>
        <dbReference type="ARBA" id="ARBA00007401"/>
    </source>
</evidence>
<keyword evidence="6" id="KW-1185">Reference proteome</keyword>
<dbReference type="PANTHER" id="PTHR42732">
    <property type="entry name" value="BETA-GALACTOSIDASE"/>
    <property type="match status" value="1"/>
</dbReference>
<dbReference type="Pfam" id="PF00703">
    <property type="entry name" value="Glyco_hydro_2"/>
    <property type="match status" value="1"/>
</dbReference>
<dbReference type="PRINTS" id="PR00132">
    <property type="entry name" value="GLHYDRLASE2"/>
</dbReference>
<dbReference type="SUPFAM" id="SSF49303">
    <property type="entry name" value="beta-Galactosidase/glucuronidase domain"/>
    <property type="match status" value="1"/>
</dbReference>
<dbReference type="InterPro" id="IPR008979">
    <property type="entry name" value="Galactose-bd-like_sf"/>
</dbReference>
<evidence type="ECO:0000259" key="2">
    <source>
        <dbReference type="Pfam" id="PF00703"/>
    </source>
</evidence>
<dbReference type="OrthoDB" id="9762066at2"/>
<protein>
    <submittedName>
        <fullName evidence="5">Glycoside hydrolase family 2</fullName>
    </submittedName>
</protein>
<evidence type="ECO:0000259" key="4">
    <source>
        <dbReference type="Pfam" id="PF02837"/>
    </source>
</evidence>
<gene>
    <name evidence="5" type="ORF">B7R54_14435</name>
</gene>
<feature type="domain" description="Glycoside hydrolase family 2 catalytic" evidence="3">
    <location>
        <begin position="304"/>
        <end position="518"/>
    </location>
</feature>
<dbReference type="AlphaFoldDB" id="A0A3E0VKL8"/>
<evidence type="ECO:0000313" key="6">
    <source>
        <dbReference type="Proteomes" id="UP000256486"/>
    </source>
</evidence>
<keyword evidence="5" id="KW-0378">Hydrolase</keyword>
<feature type="domain" description="Glycoside hydrolase family 2 immunoglobulin-like beta-sandwich" evidence="2">
    <location>
        <begin position="193"/>
        <end position="298"/>
    </location>
</feature>
<dbReference type="InterPro" id="IPR017853">
    <property type="entry name" value="GH"/>
</dbReference>
<accession>A0A3E0VKL8</accession>
<dbReference type="Gene3D" id="2.60.120.260">
    <property type="entry name" value="Galactose-binding domain-like"/>
    <property type="match status" value="1"/>
</dbReference>